<reference evidence="1" key="1">
    <citation type="submission" date="2022-04" db="EMBL/GenBank/DDBJ databases">
        <title>Complete genome of Methanoplanus endosymbiosus DSM 3599.</title>
        <authorList>
            <person name="Chen S.-C."/>
            <person name="You Y.-T."/>
            <person name="Zhou Y.-Z."/>
            <person name="Lai M.-C."/>
        </authorList>
    </citation>
    <scope>NUCLEOTIDE SEQUENCE</scope>
    <source>
        <strain evidence="1">DSM 3599</strain>
    </source>
</reference>
<evidence type="ECO:0000313" key="2">
    <source>
        <dbReference type="Proteomes" id="UP001060368"/>
    </source>
</evidence>
<name>A0A9E7TJM1_9EURY</name>
<protein>
    <submittedName>
        <fullName evidence="1">Uncharacterized protein</fullName>
    </submittedName>
</protein>
<keyword evidence="2" id="KW-1185">Reference proteome</keyword>
<gene>
    <name evidence="1" type="ORF">L6E24_11440</name>
</gene>
<proteinExistence type="predicted"/>
<dbReference type="AlphaFoldDB" id="A0A9E7TJM1"/>
<accession>A0A9E7TJM1</accession>
<organism evidence="1 2">
    <name type="scientific">Methanoplanus endosymbiosus</name>
    <dbReference type="NCBI Taxonomy" id="33865"/>
    <lineage>
        <taxon>Archaea</taxon>
        <taxon>Methanobacteriati</taxon>
        <taxon>Methanobacteriota</taxon>
        <taxon>Stenosarchaea group</taxon>
        <taxon>Methanomicrobia</taxon>
        <taxon>Methanomicrobiales</taxon>
        <taxon>Methanomicrobiaceae</taxon>
        <taxon>Methanoplanus</taxon>
    </lineage>
</organism>
<dbReference type="RefSeq" id="WP_257742115.1">
    <property type="nucleotide sequence ID" value="NZ_CP096115.1"/>
</dbReference>
<dbReference type="GeneID" id="74308323"/>
<evidence type="ECO:0000313" key="1">
    <source>
        <dbReference type="EMBL" id="UUX91964.1"/>
    </source>
</evidence>
<sequence length="316" mass="36308">MNSKAIVTLVMVGFILPVLTLPASADITQPTETKIFFEKDGEPYNESVTYTVKCYGYILKVRTQEWKDYLSGNYEKREPGTYNMTEVFSYSATVDNYGDSIYEPFYYNHRVIDHCTLCGKAGGVEFTIENIGEIPNPDCNYLEYKVYRDYHSGEYGPCLMTTEESDACNKEQSRLISEGFESCREYFEEYDENKIYPEGARTFEMNDTTMIRTEEYYACNEEVRSIDLNCSDLLKTVPCEDYCNPEGQPIRKEGSLHYTIPTDEEGNIIEHDTENDKIPENSKNITADNIASSQNLRNDTNDSFFTVFLKFLGMTG</sequence>
<dbReference type="Proteomes" id="UP001060368">
    <property type="component" value="Chromosome"/>
</dbReference>
<dbReference type="KEGG" id="mend:L6E24_11440"/>
<dbReference type="EMBL" id="CP096115">
    <property type="protein sequence ID" value="UUX91964.1"/>
    <property type="molecule type" value="Genomic_DNA"/>
</dbReference>